<evidence type="ECO:0000256" key="1">
    <source>
        <dbReference type="SAM" id="Coils"/>
    </source>
</evidence>
<reference evidence="2" key="1">
    <citation type="journal article" date="2015" name="Nature">
        <title>Complex archaea that bridge the gap between prokaryotes and eukaryotes.</title>
        <authorList>
            <person name="Spang A."/>
            <person name="Saw J.H."/>
            <person name="Jorgensen S.L."/>
            <person name="Zaremba-Niedzwiedzka K."/>
            <person name="Martijn J."/>
            <person name="Lind A.E."/>
            <person name="van Eijk R."/>
            <person name="Schleper C."/>
            <person name="Guy L."/>
            <person name="Ettema T.J."/>
        </authorList>
    </citation>
    <scope>NUCLEOTIDE SEQUENCE</scope>
</reference>
<comment type="caution">
    <text evidence="2">The sequence shown here is derived from an EMBL/GenBank/DDBJ whole genome shotgun (WGS) entry which is preliminary data.</text>
</comment>
<proteinExistence type="predicted"/>
<feature type="coiled-coil region" evidence="1">
    <location>
        <begin position="302"/>
        <end position="329"/>
    </location>
</feature>
<organism evidence="2">
    <name type="scientific">marine sediment metagenome</name>
    <dbReference type="NCBI Taxonomy" id="412755"/>
    <lineage>
        <taxon>unclassified sequences</taxon>
        <taxon>metagenomes</taxon>
        <taxon>ecological metagenomes</taxon>
    </lineage>
</organism>
<keyword evidence="1" id="KW-0175">Coiled coil</keyword>
<accession>A0A0F9G7C2</accession>
<dbReference type="EMBL" id="LAZR01029587">
    <property type="protein sequence ID" value="KKL59147.1"/>
    <property type="molecule type" value="Genomic_DNA"/>
</dbReference>
<evidence type="ECO:0000313" key="2">
    <source>
        <dbReference type="EMBL" id="KKL59147.1"/>
    </source>
</evidence>
<dbReference type="AlphaFoldDB" id="A0A0F9G7C2"/>
<protein>
    <submittedName>
        <fullName evidence="2">Uncharacterized protein</fullName>
    </submittedName>
</protein>
<name>A0A0F9G7C2_9ZZZZ</name>
<sequence>MTRFVLAALLSAGLVATAQAATVLTVTALDASGAEIVTDYAIEDLAALPQVELWTDNDYIDAVYEEHFERHRLSEVYVIERDFDGTRQPFMTFEHGNEHHDEEELHSLENEESEYRTQIEQIRRFAEDPSLEALLSQPVELCVEKTGVVLSVPIRSKGELVGIVAGMIPSENISELLERDNYANMVVMANQRGDFFACEDLPPKIEDWFKDQFAEQGVSRFFQSRKENFTVREYTSLWTPLEIPGRGRWFLAFMYDESAYMHGADGHAWGFLMERGIPALVLLLGGAMFLVCGNLAGKLATQDEIQELNDQLEQRVTQRTAELQESRATLWQLNDQLSATATDIRTLMKDVVENGRFTGRFVNRSLLRCWEVKNCNRETCPAYRREDNLRCWEIAG</sequence>
<gene>
    <name evidence="2" type="ORF">LCGC14_2218270</name>
</gene>
<feature type="non-terminal residue" evidence="2">
    <location>
        <position position="396"/>
    </location>
</feature>